<evidence type="ECO:0000313" key="2">
    <source>
        <dbReference type="EMBL" id="CDT26465.1"/>
    </source>
</evidence>
<dbReference type="Proteomes" id="UP000049495">
    <property type="component" value="Unassembled WGS sequence"/>
</dbReference>
<feature type="transmembrane region" description="Helical" evidence="1">
    <location>
        <begin position="30"/>
        <end position="50"/>
    </location>
</feature>
<keyword evidence="1" id="KW-1133">Transmembrane helix</keyword>
<comment type="caution">
    <text evidence="2">The sequence shown here is derived from an EMBL/GenBank/DDBJ whole genome shotgun (WGS) entry which is preliminary data.</text>
</comment>
<dbReference type="EMBL" id="CCJV01000081">
    <property type="protein sequence ID" value="CDT26465.1"/>
    <property type="molecule type" value="Genomic_DNA"/>
</dbReference>
<organism evidence="2 3">
    <name type="scientific">Vibrio crassostreae</name>
    <dbReference type="NCBI Taxonomy" id="246167"/>
    <lineage>
        <taxon>Bacteria</taxon>
        <taxon>Pseudomonadati</taxon>
        <taxon>Pseudomonadota</taxon>
        <taxon>Gammaproteobacteria</taxon>
        <taxon>Vibrionales</taxon>
        <taxon>Vibrionaceae</taxon>
        <taxon>Vibrio</taxon>
    </lineage>
</organism>
<name>A0A822MYZ8_9VIBR</name>
<keyword evidence="1" id="KW-0812">Transmembrane</keyword>
<proteinExistence type="predicted"/>
<feature type="transmembrane region" description="Helical" evidence="1">
    <location>
        <begin position="62"/>
        <end position="84"/>
    </location>
</feature>
<dbReference type="AlphaFoldDB" id="A0A822MYZ8"/>
<keyword evidence="1" id="KW-0472">Membrane</keyword>
<sequence length="193" mass="22486">MKYEEIKTVKNDLWEMEQSLKRRNKFESILKLYVAIGALLGFLSLSYFLLSLIEIELTKTQMLALLSGGISITMSVLSWVLLVYRRQREQEEIEKIRSFQKAAKLIQLWAEFEYLSKQKLVVQGFEFKTKSIHSTINALVQNGLIEPYDLVAIEKAMQLRNMLAHSHMDTPIDNESIEEVYDALMRVIHKLSE</sequence>
<gene>
    <name evidence="2" type="ORF">VCR5J5_220004</name>
</gene>
<reference evidence="3" key="1">
    <citation type="submission" date="2014-06" db="EMBL/GenBank/DDBJ databases">
        <authorList>
            <person name="Le Roux Frederique"/>
        </authorList>
    </citation>
    <scope>NUCLEOTIDE SEQUENCE [LARGE SCALE GENOMIC DNA]</scope>
    <source>
        <strain evidence="3">J5-5</strain>
    </source>
</reference>
<evidence type="ECO:0008006" key="4">
    <source>
        <dbReference type="Google" id="ProtNLM"/>
    </source>
</evidence>
<protein>
    <recommendedName>
        <fullName evidence="4">DUF4145 domain-containing protein</fullName>
    </recommendedName>
</protein>
<evidence type="ECO:0000256" key="1">
    <source>
        <dbReference type="SAM" id="Phobius"/>
    </source>
</evidence>
<dbReference type="RefSeq" id="WP_055319290.1">
    <property type="nucleotide sequence ID" value="NZ_CAWQCV010000009.1"/>
</dbReference>
<evidence type="ECO:0000313" key="3">
    <source>
        <dbReference type="Proteomes" id="UP000049495"/>
    </source>
</evidence>
<accession>A0A822MYZ8</accession>